<dbReference type="SUPFAM" id="SSF53448">
    <property type="entry name" value="Nucleotide-diphospho-sugar transferases"/>
    <property type="match status" value="1"/>
</dbReference>
<keyword evidence="2" id="KW-1185">Reference proteome</keyword>
<dbReference type="RefSeq" id="WP_083482195.1">
    <property type="nucleotide sequence ID" value="NZ_BMWR01000003.1"/>
</dbReference>
<dbReference type="GO" id="GO:0005829">
    <property type="term" value="C:cytosol"/>
    <property type="evidence" value="ECO:0007669"/>
    <property type="project" value="TreeGrafter"/>
</dbReference>
<dbReference type="InterPro" id="IPR029044">
    <property type="entry name" value="Nucleotide-diphossugar_trans"/>
</dbReference>
<dbReference type="PANTHER" id="PTHR42866">
    <property type="entry name" value="3-DEOXY-MANNO-OCTULOSONATE CYTIDYLYLTRANSFERASE"/>
    <property type="match status" value="1"/>
</dbReference>
<dbReference type="InterPro" id="IPR003329">
    <property type="entry name" value="Cytidylyl_trans"/>
</dbReference>
<evidence type="ECO:0008006" key="3">
    <source>
        <dbReference type="Google" id="ProtNLM"/>
    </source>
</evidence>
<dbReference type="STRING" id="270918.APR42_04415"/>
<organism evidence="1 2">
    <name type="scientific">Salegentibacter mishustinae</name>
    <dbReference type="NCBI Taxonomy" id="270918"/>
    <lineage>
        <taxon>Bacteria</taxon>
        <taxon>Pseudomonadati</taxon>
        <taxon>Bacteroidota</taxon>
        <taxon>Flavobacteriia</taxon>
        <taxon>Flavobacteriales</taxon>
        <taxon>Flavobacteriaceae</taxon>
        <taxon>Salegentibacter</taxon>
    </lineage>
</organism>
<reference evidence="1" key="1">
    <citation type="submission" date="2015-10" db="EMBL/GenBank/DDBJ databases">
        <title>Draft genome sequence of Salegentibacter mishustinae KCTC 12263.</title>
        <authorList>
            <person name="Lin W."/>
            <person name="Zheng Q."/>
        </authorList>
    </citation>
    <scope>NUCLEOTIDE SEQUENCE [LARGE SCALE GENOMIC DNA]</scope>
    <source>
        <strain evidence="1">KCTC 12263</strain>
    </source>
</reference>
<protein>
    <recommendedName>
        <fullName evidence="3">Spore coat protein</fullName>
    </recommendedName>
</protein>
<dbReference type="Pfam" id="PF02348">
    <property type="entry name" value="CTP_transf_3"/>
    <property type="match status" value="1"/>
</dbReference>
<gene>
    <name evidence="1" type="ORF">APR42_04415</name>
</gene>
<dbReference type="Proteomes" id="UP000051643">
    <property type="component" value="Unassembled WGS sequence"/>
</dbReference>
<dbReference type="Gene3D" id="3.90.550.10">
    <property type="entry name" value="Spore Coat Polysaccharide Biosynthesis Protein SpsA, Chain A"/>
    <property type="match status" value="1"/>
</dbReference>
<dbReference type="OrthoDB" id="9815559at2"/>
<proteinExistence type="predicted"/>
<dbReference type="AlphaFoldDB" id="A0A0Q9Z8B2"/>
<evidence type="ECO:0000313" key="1">
    <source>
        <dbReference type="EMBL" id="KRG29181.1"/>
    </source>
</evidence>
<dbReference type="PANTHER" id="PTHR42866:SF1">
    <property type="entry name" value="SPORE COAT POLYSACCHARIDE BIOSYNTHESIS PROTEIN SPSF"/>
    <property type="match status" value="1"/>
</dbReference>
<evidence type="ECO:0000313" key="2">
    <source>
        <dbReference type="Proteomes" id="UP000051643"/>
    </source>
</evidence>
<comment type="caution">
    <text evidence="1">The sequence shown here is derived from an EMBL/GenBank/DDBJ whole genome shotgun (WGS) entry which is preliminary data.</text>
</comment>
<name>A0A0Q9Z8B2_9FLAO</name>
<dbReference type="EMBL" id="LKTP01000012">
    <property type="protein sequence ID" value="KRG29181.1"/>
    <property type="molecule type" value="Genomic_DNA"/>
</dbReference>
<accession>A0A0Q9Z8B2</accession>
<sequence length="237" mass="27509">MKSNRAIIVQARMSSKRLPGKSLMKIGKYPLIYYVLNRLKITGEKVIVATSTDSSDDILVQYLEEQDFRFYQGSLDNVLDRYIATANKFGIEEIVRVTGDNPFVDIELLKNSLALFERYTYVDGIYEDGLIKGSGFELVALDELKSIKNPNQNYKEHVTYGLREKIKFRENYVQLSVPILHSSFRNKVILTCDYQEDFELISSILSYFNYRFNVSINEIVNYLDNKKSLKNLNSHLH</sequence>